<accession>A0A226EVB3</accession>
<dbReference type="AlphaFoldDB" id="A0A226EVB3"/>
<dbReference type="OrthoDB" id="8196708at2759"/>
<evidence type="ECO:0000313" key="2">
    <source>
        <dbReference type="EMBL" id="OXA61565.1"/>
    </source>
</evidence>
<keyword evidence="1" id="KW-0812">Transmembrane</keyword>
<evidence type="ECO:0008006" key="4">
    <source>
        <dbReference type="Google" id="ProtNLM"/>
    </source>
</evidence>
<comment type="caution">
    <text evidence="2">The sequence shown here is derived from an EMBL/GenBank/DDBJ whole genome shotgun (WGS) entry which is preliminary data.</text>
</comment>
<sequence length="166" mass="19395">MYSTLAKYAGFVFQICVAYVILAPLLVCVFVLNELYRYFIIVFLYLCHDEYCLVGNGLDCICLWKKDYTSENEGRHGVMNIVMLQSNSFDNFTIQDEQKFVVEKVFEKNGALLYEKLKQVVVTKYGFALWKKDSGMFDIKNHVYIYPRTDDQIITEEVLLDEIGKE</sequence>
<gene>
    <name evidence="2" type="ORF">Fcan01_00911</name>
</gene>
<organism evidence="2 3">
    <name type="scientific">Folsomia candida</name>
    <name type="common">Springtail</name>
    <dbReference type="NCBI Taxonomy" id="158441"/>
    <lineage>
        <taxon>Eukaryota</taxon>
        <taxon>Metazoa</taxon>
        <taxon>Ecdysozoa</taxon>
        <taxon>Arthropoda</taxon>
        <taxon>Hexapoda</taxon>
        <taxon>Collembola</taxon>
        <taxon>Entomobryomorpha</taxon>
        <taxon>Isotomoidea</taxon>
        <taxon>Isotomidae</taxon>
        <taxon>Proisotominae</taxon>
        <taxon>Folsomia</taxon>
    </lineage>
</organism>
<dbReference type="Proteomes" id="UP000198287">
    <property type="component" value="Unassembled WGS sequence"/>
</dbReference>
<evidence type="ECO:0000313" key="3">
    <source>
        <dbReference type="Proteomes" id="UP000198287"/>
    </source>
</evidence>
<proteinExistence type="predicted"/>
<reference evidence="2 3" key="1">
    <citation type="submission" date="2015-12" db="EMBL/GenBank/DDBJ databases">
        <title>The genome of Folsomia candida.</title>
        <authorList>
            <person name="Faddeeva A."/>
            <person name="Derks M.F."/>
            <person name="Anvar Y."/>
            <person name="Smit S."/>
            <person name="Van Straalen N."/>
            <person name="Roelofs D."/>
        </authorList>
    </citation>
    <scope>NUCLEOTIDE SEQUENCE [LARGE SCALE GENOMIC DNA]</scope>
    <source>
        <strain evidence="2 3">VU population</strain>
        <tissue evidence="2">Whole body</tissue>
    </source>
</reference>
<feature type="transmembrane region" description="Helical" evidence="1">
    <location>
        <begin position="12"/>
        <end position="32"/>
    </location>
</feature>
<keyword evidence="1" id="KW-1133">Transmembrane helix</keyword>
<keyword evidence="1" id="KW-0472">Membrane</keyword>
<evidence type="ECO:0000256" key="1">
    <source>
        <dbReference type="SAM" id="Phobius"/>
    </source>
</evidence>
<protein>
    <recommendedName>
        <fullName evidence="4">Transmembrane protein</fullName>
    </recommendedName>
</protein>
<name>A0A226EVB3_FOLCA</name>
<keyword evidence="3" id="KW-1185">Reference proteome</keyword>
<dbReference type="EMBL" id="LNIX01000001">
    <property type="protein sequence ID" value="OXA61565.1"/>
    <property type="molecule type" value="Genomic_DNA"/>
</dbReference>